<dbReference type="Gene3D" id="1.20.1250.20">
    <property type="entry name" value="MFS general substrate transporter like domains"/>
    <property type="match status" value="1"/>
</dbReference>
<dbReference type="GO" id="GO:0005351">
    <property type="term" value="F:carbohydrate:proton symporter activity"/>
    <property type="evidence" value="ECO:0007669"/>
    <property type="project" value="TreeGrafter"/>
</dbReference>
<feature type="transmembrane region" description="Helical" evidence="6">
    <location>
        <begin position="20"/>
        <end position="46"/>
    </location>
</feature>
<evidence type="ECO:0000259" key="7">
    <source>
        <dbReference type="PROSITE" id="PS50850"/>
    </source>
</evidence>
<feature type="transmembrane region" description="Helical" evidence="6">
    <location>
        <begin position="414"/>
        <end position="435"/>
    </location>
</feature>
<sequence length="515" mass="56794">MELSQQAQPKHVAQRQFHIYNFVVTALMVVGSFGIGYAAAIIGTTLAQPSFISYFELDTRPDGTQLIATTNGLFFFGGVLGTVTISWLADTWGRLWAIRISGIISLLSSALLAGSVHIGMFIAFRTVAGAGVFMMVAAVPMWISETAPPKNRGILADFHGIGILLGYSLSSYMGYAFYQLPHTDNMAWRGPFIVGCGPLALHLIFTIWFPESPRWLLLNGKREQAEKTLRRLHTPEEATIEMLQISAAMEVDKQLDSSWLAMLKNPAYRKRALISSSVVVMVESSGLLVINNYGPTIYSSLGFGVKEQLIYQMGFNTIELGGGLLAVFIIDRIARPKLIAIGLTAACSALIVLAAILANFATTPESLANPNRAALRAGVAMIYIYAFCVEWLLNGTMFAYMAELFPTHIRAKGLVVTITSLTAINILWTQLAPTAFEAIGWKFYLCFIIPPMLYAVLVWFTFPNTLGLPLEEIARLFGDHEENFIQQQLNNPIQRMSEDKHANKFEQTIEVSDVA</sequence>
<proteinExistence type="inferred from homology"/>
<comment type="subcellular location">
    <subcellularLocation>
        <location evidence="1">Membrane</location>
        <topology evidence="1">Multi-pass membrane protein</topology>
    </subcellularLocation>
</comment>
<feature type="transmembrane region" description="Helical" evidence="6">
    <location>
        <begin position="272"/>
        <end position="290"/>
    </location>
</feature>
<dbReference type="PANTHER" id="PTHR48022:SF11">
    <property type="entry name" value="MONOSACCHARIDE TRANSPORTER (HXT8), PUTATIVE (AFU_ORTHOLOGUE AFUA_2G08120)-RELATED"/>
    <property type="match status" value="1"/>
</dbReference>
<feature type="transmembrane region" description="Helical" evidence="6">
    <location>
        <begin position="190"/>
        <end position="209"/>
    </location>
</feature>
<evidence type="ECO:0000256" key="1">
    <source>
        <dbReference type="ARBA" id="ARBA00004141"/>
    </source>
</evidence>
<dbReference type="InterPro" id="IPR020846">
    <property type="entry name" value="MFS_dom"/>
</dbReference>
<dbReference type="GeneID" id="27700590"/>
<dbReference type="VEuPathDB" id="FungiDB:Z519_07662"/>
<keyword evidence="3 6" id="KW-0812">Transmembrane</keyword>
<feature type="transmembrane region" description="Helical" evidence="6">
    <location>
        <begin position="310"/>
        <end position="331"/>
    </location>
</feature>
<keyword evidence="9" id="KW-1185">Reference proteome</keyword>
<dbReference type="InterPro" id="IPR050360">
    <property type="entry name" value="MFS_Sugar_Transporters"/>
</dbReference>
<feature type="transmembrane region" description="Helical" evidence="6">
    <location>
        <begin position="155"/>
        <end position="178"/>
    </location>
</feature>
<accession>A0A0D2I474</accession>
<evidence type="ECO:0000313" key="8">
    <source>
        <dbReference type="EMBL" id="KIW91694.1"/>
    </source>
</evidence>
<evidence type="ECO:0000256" key="6">
    <source>
        <dbReference type="SAM" id="Phobius"/>
    </source>
</evidence>
<name>A0A0D2I474_CLAB1</name>
<evidence type="ECO:0000256" key="3">
    <source>
        <dbReference type="ARBA" id="ARBA00022692"/>
    </source>
</evidence>
<dbReference type="InterPro" id="IPR036259">
    <property type="entry name" value="MFS_trans_sf"/>
</dbReference>
<dbReference type="OrthoDB" id="6612291at2759"/>
<dbReference type="EMBL" id="KN846990">
    <property type="protein sequence ID" value="KIW91694.1"/>
    <property type="molecule type" value="Genomic_DNA"/>
</dbReference>
<feature type="transmembrane region" description="Helical" evidence="6">
    <location>
        <begin position="338"/>
        <end position="361"/>
    </location>
</feature>
<dbReference type="PROSITE" id="PS50850">
    <property type="entry name" value="MFS"/>
    <property type="match status" value="1"/>
</dbReference>
<dbReference type="InterPro" id="IPR005828">
    <property type="entry name" value="MFS_sugar_transport-like"/>
</dbReference>
<dbReference type="GO" id="GO:0016020">
    <property type="term" value="C:membrane"/>
    <property type="evidence" value="ECO:0007669"/>
    <property type="project" value="UniProtKB-SubCell"/>
</dbReference>
<evidence type="ECO:0000256" key="5">
    <source>
        <dbReference type="ARBA" id="ARBA00023136"/>
    </source>
</evidence>
<dbReference type="RefSeq" id="XP_016618363.1">
    <property type="nucleotide sequence ID" value="XM_016765394.1"/>
</dbReference>
<evidence type="ECO:0000313" key="9">
    <source>
        <dbReference type="Proteomes" id="UP000053789"/>
    </source>
</evidence>
<feature type="transmembrane region" description="Helical" evidence="6">
    <location>
        <begin position="66"/>
        <end position="89"/>
    </location>
</feature>
<evidence type="ECO:0000256" key="2">
    <source>
        <dbReference type="ARBA" id="ARBA00010992"/>
    </source>
</evidence>
<dbReference type="Proteomes" id="UP000053789">
    <property type="component" value="Unassembled WGS sequence"/>
</dbReference>
<organism evidence="8 9">
    <name type="scientific">Cladophialophora bantiana (strain ATCC 10958 / CBS 173.52 / CDC B-1940 / NIH 8579)</name>
    <name type="common">Xylohypha bantiana</name>
    <dbReference type="NCBI Taxonomy" id="1442370"/>
    <lineage>
        <taxon>Eukaryota</taxon>
        <taxon>Fungi</taxon>
        <taxon>Dikarya</taxon>
        <taxon>Ascomycota</taxon>
        <taxon>Pezizomycotina</taxon>
        <taxon>Eurotiomycetes</taxon>
        <taxon>Chaetothyriomycetidae</taxon>
        <taxon>Chaetothyriales</taxon>
        <taxon>Herpotrichiellaceae</taxon>
        <taxon>Cladophialophora</taxon>
    </lineage>
</organism>
<comment type="similarity">
    <text evidence="2">Belongs to the major facilitator superfamily. Sugar transporter (TC 2.A.1.1) family.</text>
</comment>
<feature type="transmembrane region" description="Helical" evidence="6">
    <location>
        <begin position="96"/>
        <end position="116"/>
    </location>
</feature>
<keyword evidence="4 6" id="KW-1133">Transmembrane helix</keyword>
<dbReference type="AlphaFoldDB" id="A0A0D2I474"/>
<dbReference type="PANTHER" id="PTHR48022">
    <property type="entry name" value="PLASTIDIC GLUCOSE TRANSPORTER 4"/>
    <property type="match status" value="1"/>
</dbReference>
<protein>
    <recommendedName>
        <fullName evidence="7">Major facilitator superfamily (MFS) profile domain-containing protein</fullName>
    </recommendedName>
</protein>
<dbReference type="Pfam" id="PF00083">
    <property type="entry name" value="Sugar_tr"/>
    <property type="match status" value="1"/>
</dbReference>
<reference evidence="8" key="1">
    <citation type="submission" date="2015-01" db="EMBL/GenBank/DDBJ databases">
        <title>The Genome Sequence of Cladophialophora bantiana CBS 173.52.</title>
        <authorList>
            <consortium name="The Broad Institute Genomics Platform"/>
            <person name="Cuomo C."/>
            <person name="de Hoog S."/>
            <person name="Gorbushina A."/>
            <person name="Stielow B."/>
            <person name="Teixiera M."/>
            <person name="Abouelleil A."/>
            <person name="Chapman S.B."/>
            <person name="Priest M."/>
            <person name="Young S.K."/>
            <person name="Wortman J."/>
            <person name="Nusbaum C."/>
            <person name="Birren B."/>
        </authorList>
    </citation>
    <scope>NUCLEOTIDE SEQUENCE [LARGE SCALE GENOMIC DNA]</scope>
    <source>
        <strain evidence="8">CBS 173.52</strain>
    </source>
</reference>
<feature type="domain" description="Major facilitator superfamily (MFS) profile" evidence="7">
    <location>
        <begin position="24"/>
        <end position="466"/>
    </location>
</feature>
<evidence type="ECO:0000256" key="4">
    <source>
        <dbReference type="ARBA" id="ARBA00022989"/>
    </source>
</evidence>
<feature type="transmembrane region" description="Helical" evidence="6">
    <location>
        <begin position="122"/>
        <end position="143"/>
    </location>
</feature>
<dbReference type="SUPFAM" id="SSF103473">
    <property type="entry name" value="MFS general substrate transporter"/>
    <property type="match status" value="1"/>
</dbReference>
<gene>
    <name evidence="8" type="ORF">Z519_07662</name>
</gene>
<keyword evidence="5 6" id="KW-0472">Membrane</keyword>
<feature type="transmembrane region" description="Helical" evidence="6">
    <location>
        <begin position="373"/>
        <end position="393"/>
    </location>
</feature>
<dbReference type="HOGENOM" id="CLU_001265_30_13_1"/>
<feature type="transmembrane region" description="Helical" evidence="6">
    <location>
        <begin position="441"/>
        <end position="462"/>
    </location>
</feature>